<reference evidence="1 2" key="1">
    <citation type="journal article" date="2005" name="Arch. Microbiol.">
        <title>The genome sequence of an anaerobic aromatic-degrading denitrifying bacterium, strain EbN1.</title>
        <authorList>
            <person name="Rabus R."/>
            <person name="Kube M."/>
            <person name="Heider J."/>
            <person name="Beck A."/>
            <person name="Heitmann K."/>
            <person name="Widdel F."/>
            <person name="Reinhardt R."/>
        </authorList>
    </citation>
    <scope>NUCLEOTIDE SEQUENCE [LARGE SCALE GENOMIC DNA]</scope>
    <source>
        <strain evidence="1 2">EbN1</strain>
    </source>
</reference>
<dbReference type="EMBL" id="CR555306">
    <property type="protein sequence ID" value="CAI06167.1"/>
    <property type="molecule type" value="Genomic_DNA"/>
</dbReference>
<dbReference type="HOGENOM" id="CLU_1830975_0_0_4"/>
<evidence type="ECO:0000313" key="1">
    <source>
        <dbReference type="EMBL" id="CAI06167.1"/>
    </source>
</evidence>
<dbReference type="Proteomes" id="UP000006552">
    <property type="component" value="Chromosome"/>
</dbReference>
<keyword evidence="2" id="KW-1185">Reference proteome</keyword>
<proteinExistence type="predicted"/>
<organism evidence="1 2">
    <name type="scientific">Aromatoleum aromaticum (strain DSM 19018 / LMG 30748 / EbN1)</name>
    <name type="common">Azoarcus sp. (strain EbN1)</name>
    <dbReference type="NCBI Taxonomy" id="76114"/>
    <lineage>
        <taxon>Bacteria</taxon>
        <taxon>Pseudomonadati</taxon>
        <taxon>Pseudomonadota</taxon>
        <taxon>Betaproteobacteria</taxon>
        <taxon>Rhodocyclales</taxon>
        <taxon>Rhodocyclaceae</taxon>
        <taxon>Aromatoleum</taxon>
    </lineage>
</organism>
<gene>
    <name evidence="1" type="ORF">ebA82</name>
</gene>
<accession>Q5P942</accession>
<dbReference type="AlphaFoldDB" id="Q5P942"/>
<protein>
    <submittedName>
        <fullName evidence="1">Uncharacterized protein</fullName>
    </submittedName>
</protein>
<dbReference type="KEGG" id="eba:ebA82"/>
<name>Q5P942_AROAE</name>
<evidence type="ECO:0000313" key="2">
    <source>
        <dbReference type="Proteomes" id="UP000006552"/>
    </source>
</evidence>
<sequence length="140" mass="16294">MAEPILLYILEKKEVEARLHEVVLSFYRVHRQLPTTVAGFLGLVAACEQCGELVALILKRFSVAFEHQETYPARDAMFVVQLESILIHIDTPEMTLKFITEVLTVMYGNLLRYYGDDAASRNYLKEIERPNFYDELYKEE</sequence>